<proteinExistence type="predicted"/>
<feature type="region of interest" description="Disordered" evidence="1">
    <location>
        <begin position="1"/>
        <end position="114"/>
    </location>
</feature>
<gene>
    <name evidence="2" type="ORF">NDU88_007923</name>
</gene>
<evidence type="ECO:0000256" key="1">
    <source>
        <dbReference type="SAM" id="MobiDB-lite"/>
    </source>
</evidence>
<sequence>MPRLDAVTLGLSGPLRNWRRRGETRPGSPASSLRLPSRRFGPRPSTRPRLRPRSQASRPRAQQLAGFAPRHSPWSPEGSAPSWPLPPAQSLRSDPGRPGEGTISSTFSPAPPEREVQACAISGSLATPPIIRRDLMSNII</sequence>
<comment type="caution">
    <text evidence="2">The sequence shown here is derived from an EMBL/GenBank/DDBJ whole genome shotgun (WGS) entry which is preliminary data.</text>
</comment>
<dbReference type="EMBL" id="JANPWB010000003">
    <property type="protein sequence ID" value="KAJ1204142.1"/>
    <property type="molecule type" value="Genomic_DNA"/>
</dbReference>
<feature type="compositionally biased region" description="Low complexity" evidence="1">
    <location>
        <begin position="25"/>
        <end position="35"/>
    </location>
</feature>
<evidence type="ECO:0000313" key="3">
    <source>
        <dbReference type="Proteomes" id="UP001066276"/>
    </source>
</evidence>
<accession>A0AAV7VRT0</accession>
<reference evidence="2" key="1">
    <citation type="journal article" date="2022" name="bioRxiv">
        <title>Sequencing and chromosome-scale assembly of the giantPleurodeles waltlgenome.</title>
        <authorList>
            <person name="Brown T."/>
            <person name="Elewa A."/>
            <person name="Iarovenko S."/>
            <person name="Subramanian E."/>
            <person name="Araus A.J."/>
            <person name="Petzold A."/>
            <person name="Susuki M."/>
            <person name="Suzuki K.-i.T."/>
            <person name="Hayashi T."/>
            <person name="Toyoda A."/>
            <person name="Oliveira C."/>
            <person name="Osipova E."/>
            <person name="Leigh N.D."/>
            <person name="Simon A."/>
            <person name="Yun M.H."/>
        </authorList>
    </citation>
    <scope>NUCLEOTIDE SEQUENCE</scope>
    <source>
        <strain evidence="2">20211129_DDA</strain>
        <tissue evidence="2">Liver</tissue>
    </source>
</reference>
<protein>
    <submittedName>
        <fullName evidence="2">Uncharacterized protein</fullName>
    </submittedName>
</protein>
<keyword evidence="3" id="KW-1185">Reference proteome</keyword>
<dbReference type="Proteomes" id="UP001066276">
    <property type="component" value="Chromosome 2_1"/>
</dbReference>
<name>A0AAV7VRT0_PLEWA</name>
<evidence type="ECO:0000313" key="2">
    <source>
        <dbReference type="EMBL" id="KAJ1204142.1"/>
    </source>
</evidence>
<organism evidence="2 3">
    <name type="scientific">Pleurodeles waltl</name>
    <name type="common">Iberian ribbed newt</name>
    <dbReference type="NCBI Taxonomy" id="8319"/>
    <lineage>
        <taxon>Eukaryota</taxon>
        <taxon>Metazoa</taxon>
        <taxon>Chordata</taxon>
        <taxon>Craniata</taxon>
        <taxon>Vertebrata</taxon>
        <taxon>Euteleostomi</taxon>
        <taxon>Amphibia</taxon>
        <taxon>Batrachia</taxon>
        <taxon>Caudata</taxon>
        <taxon>Salamandroidea</taxon>
        <taxon>Salamandridae</taxon>
        <taxon>Pleurodelinae</taxon>
        <taxon>Pleurodeles</taxon>
    </lineage>
</organism>
<feature type="compositionally biased region" description="Basic residues" evidence="1">
    <location>
        <begin position="36"/>
        <end position="52"/>
    </location>
</feature>
<dbReference type="AlphaFoldDB" id="A0AAV7VRT0"/>